<keyword evidence="2 6" id="KW-0698">rRNA processing</keyword>
<feature type="binding site" evidence="6">
    <location>
        <position position="82"/>
    </location>
    <ligand>
        <name>S-adenosyl-L-methionine</name>
        <dbReference type="ChEBI" id="CHEBI:59789"/>
    </ligand>
</feature>
<dbReference type="PANTHER" id="PTHR11265">
    <property type="entry name" value="S-ADENOSYL-METHYLTRANSFERASE MRAW"/>
    <property type="match status" value="1"/>
</dbReference>
<dbReference type="AlphaFoldDB" id="A0AB94IXL8"/>
<organism evidence="7 8">
    <name type="scientific">Fretibacterium fastidiosum</name>
    <dbReference type="NCBI Taxonomy" id="651822"/>
    <lineage>
        <taxon>Bacteria</taxon>
        <taxon>Thermotogati</taxon>
        <taxon>Synergistota</taxon>
        <taxon>Synergistia</taxon>
        <taxon>Synergistales</taxon>
        <taxon>Aminobacteriaceae</taxon>
        <taxon>Fretibacterium</taxon>
    </lineage>
</organism>
<dbReference type="Gene3D" id="3.40.50.150">
    <property type="entry name" value="Vaccinia Virus protein VP39"/>
    <property type="match status" value="1"/>
</dbReference>
<evidence type="ECO:0000256" key="4">
    <source>
        <dbReference type="ARBA" id="ARBA00022679"/>
    </source>
</evidence>
<feature type="binding site" evidence="6">
    <location>
        <begin position="36"/>
        <end position="38"/>
    </location>
    <ligand>
        <name>S-adenosyl-L-methionine</name>
        <dbReference type="ChEBI" id="CHEBI:59789"/>
    </ligand>
</feature>
<dbReference type="PIRSF" id="PIRSF004486">
    <property type="entry name" value="MraW"/>
    <property type="match status" value="1"/>
</dbReference>
<dbReference type="PANTHER" id="PTHR11265:SF0">
    <property type="entry name" value="12S RRNA N4-METHYLCYTIDINE METHYLTRANSFERASE"/>
    <property type="match status" value="1"/>
</dbReference>
<dbReference type="GO" id="GO:0005737">
    <property type="term" value="C:cytoplasm"/>
    <property type="evidence" value="ECO:0007669"/>
    <property type="project" value="UniProtKB-SubCell"/>
</dbReference>
<accession>A0AB94IXL8</accession>
<evidence type="ECO:0000256" key="6">
    <source>
        <dbReference type="HAMAP-Rule" id="MF_01007"/>
    </source>
</evidence>
<feature type="binding site" evidence="6">
    <location>
        <position position="108"/>
    </location>
    <ligand>
        <name>S-adenosyl-L-methionine</name>
        <dbReference type="ChEBI" id="CHEBI:59789"/>
    </ligand>
</feature>
<reference evidence="8" key="1">
    <citation type="submission" date="2010-03" db="EMBL/GenBank/DDBJ databases">
        <title>The genome sequence of Synergistetes sp. SGP1.</title>
        <authorList>
            <consortium name="metaHIT consortium -- http://www.metahit.eu/"/>
            <person name="Pajon A."/>
            <person name="Turner K."/>
            <person name="Parkhill J."/>
            <person name="Wade W."/>
            <person name="Vartoukian S."/>
        </authorList>
    </citation>
    <scope>NUCLEOTIDE SEQUENCE [LARGE SCALE GENOMIC DNA]</scope>
    <source>
        <strain evidence="8">SGP1</strain>
    </source>
</reference>
<dbReference type="GO" id="GO:0070475">
    <property type="term" value="P:rRNA base methylation"/>
    <property type="evidence" value="ECO:0007669"/>
    <property type="project" value="UniProtKB-UniRule"/>
</dbReference>
<dbReference type="Proteomes" id="UP000008957">
    <property type="component" value="Chromosome"/>
</dbReference>
<evidence type="ECO:0000313" key="7">
    <source>
        <dbReference type="EMBL" id="CBL28488.1"/>
    </source>
</evidence>
<evidence type="ECO:0000256" key="1">
    <source>
        <dbReference type="ARBA" id="ARBA00010396"/>
    </source>
</evidence>
<dbReference type="Gene3D" id="1.10.150.170">
    <property type="entry name" value="Putative methyltransferase TM0872, insert domain"/>
    <property type="match status" value="1"/>
</dbReference>
<gene>
    <name evidence="6" type="primary">rsmH</name>
    <name evidence="7" type="ORF">SY1_14430</name>
</gene>
<protein>
    <recommendedName>
        <fullName evidence="6">Ribosomal RNA small subunit methyltransferase H</fullName>
        <ecNumber evidence="6">2.1.1.199</ecNumber>
    </recommendedName>
    <alternativeName>
        <fullName evidence="6">16S rRNA m(4)C1402 methyltransferase</fullName>
    </alternativeName>
    <alternativeName>
        <fullName evidence="6">rRNA (cytosine-N(4)-)-methyltransferase RsmH</fullName>
    </alternativeName>
</protein>
<comment type="catalytic activity">
    <reaction evidence="6">
        <text>cytidine(1402) in 16S rRNA + S-adenosyl-L-methionine = N(4)-methylcytidine(1402) in 16S rRNA + S-adenosyl-L-homocysteine + H(+)</text>
        <dbReference type="Rhea" id="RHEA:42928"/>
        <dbReference type="Rhea" id="RHEA-COMP:10286"/>
        <dbReference type="Rhea" id="RHEA-COMP:10287"/>
        <dbReference type="ChEBI" id="CHEBI:15378"/>
        <dbReference type="ChEBI" id="CHEBI:57856"/>
        <dbReference type="ChEBI" id="CHEBI:59789"/>
        <dbReference type="ChEBI" id="CHEBI:74506"/>
        <dbReference type="ChEBI" id="CHEBI:82748"/>
        <dbReference type="EC" id="2.1.1.199"/>
    </reaction>
</comment>
<name>A0AB94IXL8_9BACT</name>
<reference evidence="7 8" key="2">
    <citation type="submission" date="2010-03" db="EMBL/GenBank/DDBJ databases">
        <authorList>
            <person name="Pajon A."/>
        </authorList>
    </citation>
    <scope>NUCLEOTIDE SEQUENCE [LARGE SCALE GENOMIC DNA]</scope>
    <source>
        <strain evidence="7 8">SGP1</strain>
    </source>
</reference>
<dbReference type="RefSeq" id="WP_015556635.1">
    <property type="nucleotide sequence ID" value="NC_021038.1"/>
</dbReference>
<dbReference type="EC" id="2.1.1.199" evidence="6"/>
<dbReference type="HAMAP" id="MF_01007">
    <property type="entry name" value="16SrRNA_methyltr_H"/>
    <property type="match status" value="1"/>
</dbReference>
<dbReference type="InterPro" id="IPR002903">
    <property type="entry name" value="RsmH"/>
</dbReference>
<comment type="similarity">
    <text evidence="1 6">Belongs to the methyltransferase superfamily. RsmH family.</text>
</comment>
<dbReference type="EMBL" id="FP929056">
    <property type="protein sequence ID" value="CBL28488.1"/>
    <property type="molecule type" value="Genomic_DNA"/>
</dbReference>
<dbReference type="CDD" id="cd02440">
    <property type="entry name" value="AdoMet_MTases"/>
    <property type="match status" value="1"/>
</dbReference>
<comment type="function">
    <text evidence="6">Specifically methylates the N4 position of cytidine in position 1402 (C1402) of 16S rRNA.</text>
</comment>
<evidence type="ECO:0000256" key="5">
    <source>
        <dbReference type="ARBA" id="ARBA00022691"/>
    </source>
</evidence>
<dbReference type="NCBIfam" id="TIGR00006">
    <property type="entry name" value="16S rRNA (cytosine(1402)-N(4))-methyltransferase RsmH"/>
    <property type="match status" value="1"/>
</dbReference>
<dbReference type="InterPro" id="IPR029063">
    <property type="entry name" value="SAM-dependent_MTases_sf"/>
</dbReference>
<evidence type="ECO:0000256" key="3">
    <source>
        <dbReference type="ARBA" id="ARBA00022603"/>
    </source>
</evidence>
<keyword evidence="4 6" id="KW-0808">Transferase</keyword>
<dbReference type="GO" id="GO:0071424">
    <property type="term" value="F:rRNA (cytosine-N4-)-methyltransferase activity"/>
    <property type="evidence" value="ECO:0007669"/>
    <property type="project" value="UniProtKB-UniRule"/>
</dbReference>
<evidence type="ECO:0000256" key="2">
    <source>
        <dbReference type="ARBA" id="ARBA00022552"/>
    </source>
</evidence>
<dbReference type="KEGG" id="sbr:SY1_14430"/>
<proteinExistence type="inferred from homology"/>
<keyword evidence="3 6" id="KW-0489">Methyltransferase</keyword>
<keyword evidence="6" id="KW-0963">Cytoplasm</keyword>
<keyword evidence="8" id="KW-1185">Reference proteome</keyword>
<dbReference type="SUPFAM" id="SSF53335">
    <property type="entry name" value="S-adenosyl-L-methionine-dependent methyltransferases"/>
    <property type="match status" value="1"/>
</dbReference>
<dbReference type="SUPFAM" id="SSF81799">
    <property type="entry name" value="Putative methyltransferase TM0872, insert domain"/>
    <property type="match status" value="1"/>
</dbReference>
<evidence type="ECO:0000313" key="8">
    <source>
        <dbReference type="Proteomes" id="UP000008957"/>
    </source>
</evidence>
<sequence>METHEPVLLPEVLSFLSEASEPRRALRIVDGTLGLGGYSEAILRAFPDGRVWGVDRDPDALRLAKGRLSAFAPRFCAVHANFGDIAGVLEGEAPFDAFVFDLGVSNLQLTEAARGFSFQQDGPLDMRMDPGGGAPSAAEVLSGLSADELARIFWEYGDERYSRRIANGIIQRRARGLRLETTGELVTLIREVLPAPVQRKMGTHPARRVFQALRIFVNDELSAIESMLATLPTLAGEGCVAVVVSYHSLEDRIVKHRFRSWEKEKGLGRALTRHPLLPQEEERTRNYRSRSAKLRAFRFFEGG</sequence>
<keyword evidence="5 6" id="KW-0949">S-adenosyl-L-methionine</keyword>
<dbReference type="InterPro" id="IPR023397">
    <property type="entry name" value="SAM-dep_MeTrfase_MraW_recog"/>
</dbReference>
<feature type="binding site" evidence="6">
    <location>
        <position position="55"/>
    </location>
    <ligand>
        <name>S-adenosyl-L-methionine</name>
        <dbReference type="ChEBI" id="CHEBI:59789"/>
    </ligand>
</feature>
<dbReference type="Pfam" id="PF01795">
    <property type="entry name" value="Methyltransf_5"/>
    <property type="match status" value="1"/>
</dbReference>
<comment type="subcellular location">
    <subcellularLocation>
        <location evidence="6">Cytoplasm</location>
    </subcellularLocation>
</comment>
<feature type="binding site" evidence="6">
    <location>
        <position position="101"/>
    </location>
    <ligand>
        <name>S-adenosyl-L-methionine</name>
        <dbReference type="ChEBI" id="CHEBI:59789"/>
    </ligand>
</feature>